<evidence type="ECO:0000313" key="16">
    <source>
        <dbReference type="EMBL" id="SZF06199.1"/>
    </source>
</evidence>
<sequence>MSVNIQRNSLFLGLSAMFYFLLLLSPFTLLGTAVAEDQAPLQEPLGTVIGIDLGTTYSCVGVMQKGKVEILVNDQGHRITPSYVAFTDEERLVGDAAKNQAAANPKRTIFDIKRLIGRKFNDKDLQNDMKHFPFDVVNDKGKPAVEVDVNGSPKRFTPEEVSAMILGKMKEVAESYLGNKVTHAVVTVPAYFNDNQRQATKDAGAIAGLNVLRIVNEPTAAAIAYGLDKTEGERQIIVYDLGGGTFDVSLLSIDRGVFEVLATAGDTHLGGEDFDQRVINFFAKKYNKENNVDISKDLKTMGKLKREAEKAKRTLSSQKTTRIEIEAFHNGNDFSETLTRAKFEELNIDLFRKTLEPVKQVLSDAKVKKSEIDDIVLVGGSTRIPKVVELIEEYFSGKKASKGINPDEAVAFGAAVQGGVLSGEEGTEDLVLMDVNPLTLGIETTGGVMTKLIPRNTVIPTHKSQIFSTAADNQAVVLIQVFEGERTMTKDNNNLGKFELAGIPPAPRGVPQIEVAFDLDANGILKVLAADKGTGKSESITITNDKGRLTQEEIERMVAEAEKYADEDKAKKERIDARNGLENYVFSLKNQVADKEGLGGKIEDSDKETLEEAIKQASTWLEESGSEATAEDFEEQKEKLSSVAYPITSKMYNAGEASGEDEPEKHDEL</sequence>
<dbReference type="FunFam" id="1.20.1270.10:FF:000009">
    <property type="entry name" value="DnaK-type molecular chaperone BiP"/>
    <property type="match status" value="1"/>
</dbReference>
<dbReference type="FunFam" id="3.30.420.40:FF:000026">
    <property type="entry name" value="Heat shock protein 70"/>
    <property type="match status" value="1"/>
</dbReference>
<evidence type="ECO:0000256" key="10">
    <source>
        <dbReference type="ARBA" id="ARBA00023016"/>
    </source>
</evidence>
<dbReference type="GO" id="GO:0005524">
    <property type="term" value="F:ATP binding"/>
    <property type="evidence" value="ECO:0007669"/>
    <property type="project" value="UniProtKB-KW"/>
</dbReference>
<feature type="chain" id="PRO_5016896344" description="Endoplasmic reticulum chaperone BiP" evidence="15">
    <location>
        <begin position="36"/>
        <end position="669"/>
    </location>
</feature>
<dbReference type="InterPro" id="IPR042050">
    <property type="entry name" value="BIP_NBD"/>
</dbReference>
<dbReference type="EC" id="3.6.4.10" evidence="4"/>
<dbReference type="Proteomes" id="UP000275772">
    <property type="component" value="Unassembled WGS sequence"/>
</dbReference>
<keyword evidence="10" id="KW-0346">Stress response</keyword>
<dbReference type="GO" id="GO:0140662">
    <property type="term" value="F:ATP-dependent protein folding chaperone"/>
    <property type="evidence" value="ECO:0007669"/>
    <property type="project" value="InterPro"/>
</dbReference>
<dbReference type="InterPro" id="IPR013126">
    <property type="entry name" value="Hsp_70_fam"/>
</dbReference>
<evidence type="ECO:0000256" key="1">
    <source>
        <dbReference type="ARBA" id="ARBA00002226"/>
    </source>
</evidence>
<evidence type="ECO:0000256" key="4">
    <source>
        <dbReference type="ARBA" id="ARBA00012554"/>
    </source>
</evidence>
<dbReference type="AlphaFoldDB" id="A0A383V2H4"/>
<dbReference type="InterPro" id="IPR029048">
    <property type="entry name" value="HSP70_C_sf"/>
</dbReference>
<dbReference type="PRINTS" id="PR00301">
    <property type="entry name" value="HEATSHOCK70"/>
</dbReference>
<evidence type="ECO:0000256" key="11">
    <source>
        <dbReference type="ARBA" id="ARBA00031728"/>
    </source>
</evidence>
<dbReference type="SUPFAM" id="SSF100934">
    <property type="entry name" value="Heat shock protein 70kD (HSP70), C-terminal subdomain"/>
    <property type="match status" value="1"/>
</dbReference>
<dbReference type="GO" id="GO:0005788">
    <property type="term" value="C:endoplasmic reticulum lumen"/>
    <property type="evidence" value="ECO:0007669"/>
    <property type="project" value="UniProtKB-SubCell"/>
</dbReference>
<dbReference type="PROSITE" id="PS00329">
    <property type="entry name" value="HSP70_2"/>
    <property type="match status" value="1"/>
</dbReference>
<evidence type="ECO:0000313" key="17">
    <source>
        <dbReference type="Proteomes" id="UP000275772"/>
    </source>
</evidence>
<organism evidence="16 17">
    <name type="scientific">Blumeria hordei</name>
    <name type="common">Barley powdery mildew</name>
    <name type="synonym">Blumeria graminis f. sp. hordei</name>
    <dbReference type="NCBI Taxonomy" id="2867405"/>
    <lineage>
        <taxon>Eukaryota</taxon>
        <taxon>Fungi</taxon>
        <taxon>Dikarya</taxon>
        <taxon>Ascomycota</taxon>
        <taxon>Pezizomycotina</taxon>
        <taxon>Leotiomycetes</taxon>
        <taxon>Erysiphales</taxon>
        <taxon>Erysiphaceae</taxon>
        <taxon>Blumeria</taxon>
    </lineage>
</organism>
<feature type="signal peptide" evidence="15">
    <location>
        <begin position="1"/>
        <end position="35"/>
    </location>
</feature>
<dbReference type="InterPro" id="IPR029047">
    <property type="entry name" value="HSP70_peptide-bd_sf"/>
</dbReference>
<proteinExistence type="inferred from homology"/>
<comment type="subcellular location">
    <subcellularLocation>
        <location evidence="2">Endoplasmic reticulum lumen</location>
    </subcellularLocation>
</comment>
<dbReference type="Gene3D" id="3.90.640.10">
    <property type="entry name" value="Actin, Chain A, domain 4"/>
    <property type="match status" value="1"/>
</dbReference>
<dbReference type="PANTHER" id="PTHR19375">
    <property type="entry name" value="HEAT SHOCK PROTEIN 70KDA"/>
    <property type="match status" value="1"/>
</dbReference>
<evidence type="ECO:0000256" key="3">
    <source>
        <dbReference type="ARBA" id="ARBA00007381"/>
    </source>
</evidence>
<dbReference type="Gene3D" id="1.20.1270.10">
    <property type="match status" value="1"/>
</dbReference>
<evidence type="ECO:0000256" key="2">
    <source>
        <dbReference type="ARBA" id="ARBA00004319"/>
    </source>
</evidence>
<dbReference type="PROSITE" id="PS00297">
    <property type="entry name" value="HSP70_1"/>
    <property type="match status" value="1"/>
</dbReference>
<feature type="region of interest" description="Disordered" evidence="14">
    <location>
        <begin position="619"/>
        <end position="641"/>
    </location>
</feature>
<dbReference type="InterPro" id="IPR018181">
    <property type="entry name" value="Heat_shock_70_CS"/>
</dbReference>
<evidence type="ECO:0000256" key="6">
    <source>
        <dbReference type="ARBA" id="ARBA00022729"/>
    </source>
</evidence>
<keyword evidence="9 13" id="KW-0067">ATP-binding</keyword>
<dbReference type="EMBL" id="UNSH01000090">
    <property type="protein sequence ID" value="SZF06199.1"/>
    <property type="molecule type" value="Genomic_DNA"/>
</dbReference>
<dbReference type="NCBIfam" id="NF001413">
    <property type="entry name" value="PRK00290.1"/>
    <property type="match status" value="1"/>
</dbReference>
<dbReference type="FunFam" id="3.90.640.10:FF:000153">
    <property type="entry name" value="Endoplasmic reticulum chaperone BiP"/>
    <property type="match status" value="1"/>
</dbReference>
<protein>
    <recommendedName>
        <fullName evidence="5">Endoplasmic reticulum chaperone BiP</fullName>
        <ecNumber evidence="4">3.6.4.10</ecNumber>
    </recommendedName>
    <alternativeName>
        <fullName evidence="11">Immunoglobulin heavy chain-binding protein homolog</fullName>
    </alternativeName>
</protein>
<evidence type="ECO:0000256" key="15">
    <source>
        <dbReference type="SAM" id="SignalP"/>
    </source>
</evidence>
<name>A0A383V2H4_BLUHO</name>
<comment type="catalytic activity">
    <reaction evidence="12">
        <text>ATP + H2O = ADP + phosphate + H(+)</text>
        <dbReference type="Rhea" id="RHEA:13065"/>
        <dbReference type="ChEBI" id="CHEBI:15377"/>
        <dbReference type="ChEBI" id="CHEBI:15378"/>
        <dbReference type="ChEBI" id="CHEBI:30616"/>
        <dbReference type="ChEBI" id="CHEBI:43474"/>
        <dbReference type="ChEBI" id="CHEBI:456216"/>
        <dbReference type="EC" id="3.6.4.10"/>
    </reaction>
</comment>
<evidence type="ECO:0000256" key="5">
    <source>
        <dbReference type="ARBA" id="ARBA00019933"/>
    </source>
</evidence>
<dbReference type="Gene3D" id="3.30.30.30">
    <property type="match status" value="1"/>
</dbReference>
<keyword evidence="8" id="KW-0256">Endoplasmic reticulum</keyword>
<comment type="similarity">
    <text evidence="3 13">Belongs to the heat shock protein 70 family.</text>
</comment>
<dbReference type="SUPFAM" id="SSF100920">
    <property type="entry name" value="Heat shock protein 70kD (HSP70), peptide-binding domain"/>
    <property type="match status" value="1"/>
</dbReference>
<dbReference type="InterPro" id="IPR043129">
    <property type="entry name" value="ATPase_NBD"/>
</dbReference>
<evidence type="ECO:0000256" key="12">
    <source>
        <dbReference type="ARBA" id="ARBA00048056"/>
    </source>
</evidence>
<keyword evidence="7 13" id="KW-0547">Nucleotide-binding</keyword>
<dbReference type="FunFam" id="3.30.30.30:FF:000001">
    <property type="entry name" value="heat shock 70 kDa protein-like"/>
    <property type="match status" value="1"/>
</dbReference>
<dbReference type="Gene3D" id="2.60.34.10">
    <property type="entry name" value="Substrate Binding Domain Of DNAk, Chain A, domain 1"/>
    <property type="match status" value="1"/>
</dbReference>
<keyword evidence="6 15" id="KW-0732">Signal</keyword>
<evidence type="ECO:0000256" key="14">
    <source>
        <dbReference type="SAM" id="MobiDB-lite"/>
    </source>
</evidence>
<evidence type="ECO:0000256" key="7">
    <source>
        <dbReference type="ARBA" id="ARBA00022741"/>
    </source>
</evidence>
<dbReference type="PROSITE" id="PS01036">
    <property type="entry name" value="HSP70_3"/>
    <property type="match status" value="1"/>
</dbReference>
<dbReference type="CDD" id="cd10241">
    <property type="entry name" value="ASKHA_NBD_HSP70_BiP"/>
    <property type="match status" value="1"/>
</dbReference>
<accession>A0A383V2H4</accession>
<gene>
    <name evidence="16" type="ORF">BLGHR1_17002</name>
</gene>
<dbReference type="Gene3D" id="3.30.420.40">
    <property type="match status" value="2"/>
</dbReference>
<dbReference type="VEuPathDB" id="FungiDB:BLGHR1_17002"/>
<comment type="function">
    <text evidence="1">Probably plays a role in facilitating the assembly of multimeric protein complexes inside the ER. Is required for secretory polypeptide translocation. May physically associate with SEC63 protein in the endoplasmic reticulum and this interaction may be regulated by ATP hydrolysis.</text>
</comment>
<reference evidence="16 17" key="1">
    <citation type="submission" date="2017-11" db="EMBL/GenBank/DDBJ databases">
        <authorList>
            <person name="Kracher B."/>
        </authorList>
    </citation>
    <scope>NUCLEOTIDE SEQUENCE [LARGE SCALE GENOMIC DNA]</scope>
    <source>
        <strain evidence="16 17">RACE1</strain>
    </source>
</reference>
<dbReference type="GO" id="GO:0006986">
    <property type="term" value="P:response to unfolded protein"/>
    <property type="evidence" value="ECO:0007669"/>
    <property type="project" value="UniProtKB-ARBA"/>
</dbReference>
<evidence type="ECO:0000256" key="9">
    <source>
        <dbReference type="ARBA" id="ARBA00022840"/>
    </source>
</evidence>
<evidence type="ECO:0000256" key="8">
    <source>
        <dbReference type="ARBA" id="ARBA00022824"/>
    </source>
</evidence>
<dbReference type="Pfam" id="PF00012">
    <property type="entry name" value="HSP70"/>
    <property type="match status" value="1"/>
</dbReference>
<evidence type="ECO:0000256" key="13">
    <source>
        <dbReference type="RuleBase" id="RU003322"/>
    </source>
</evidence>
<dbReference type="SUPFAM" id="SSF53067">
    <property type="entry name" value="Actin-like ATPase domain"/>
    <property type="match status" value="2"/>
</dbReference>
<dbReference type="FunFam" id="2.60.34.10:FF:000002">
    <property type="entry name" value="Heat shock 70 kDa"/>
    <property type="match status" value="1"/>
</dbReference>